<sequence>MSRVRLRAGWLPLLAALLAAVACGAAEDKPGLLELTADSFVPTLQGLDDSRWVLMEFYAHWCPACQRFQPEYEKVAAFFAARGEAEPVVTVARLDCANFGDMCAKFKVHGYPTMKLALAADLAAIALDKLTAVNPASRHANSVIAFLEQQLDAKFSGPKAGAGGDADSAASGAAADAATAAAAAVGGRKGGAGLGKGGGAAAVDGVQLHEHPPAELAPAGRARADLNDIEGATITSWQYMGASMLLRGAEARQALKDWVELLGDAHPVERCQLGAQKLRAALPDYWPDDADEPRKPLQGLQICPGTDFKDWSSCRGSVADRRGYTCGLWQLLHTLASRLPDTDNSGAVWLAAVKGFVSSYFQCTECAKHFVRHAGGEEAVAVAHKRDAVLWMWRTHNIVNRRLAAEEDEDPTKGDPAAPHVQFPPASLCPQCRRAEEGAAASDEAVPWDEEAVYRFLLAYYSGEALPDAAPASGLRSRRSSWSDAGLLVLVVAACVYALLRRSGQYALKKVHSRSL</sequence>
<comment type="catalytic activity">
    <reaction evidence="8">
        <text>2 R'C(R)SH + O2 = R'C(R)S-S(R)CR' + H2O2</text>
        <dbReference type="Rhea" id="RHEA:17357"/>
        <dbReference type="ChEBI" id="CHEBI:15379"/>
        <dbReference type="ChEBI" id="CHEBI:16240"/>
        <dbReference type="ChEBI" id="CHEBI:16520"/>
        <dbReference type="ChEBI" id="CHEBI:17412"/>
        <dbReference type="EC" id="1.8.3.2"/>
    </reaction>
</comment>
<dbReference type="InterPro" id="IPR036774">
    <property type="entry name" value="ERV/ALR_sulphydryl_oxid_sf"/>
</dbReference>
<feature type="signal peptide" evidence="10">
    <location>
        <begin position="1"/>
        <end position="26"/>
    </location>
</feature>
<gene>
    <name evidence="13" type="ORF">COHA_001196</name>
</gene>
<dbReference type="PANTHER" id="PTHR22897">
    <property type="entry name" value="QUIESCIN Q6-RELATED SULFHYDRYL OXIDASE"/>
    <property type="match status" value="1"/>
</dbReference>
<dbReference type="Pfam" id="PF04777">
    <property type="entry name" value="Evr1_Alr"/>
    <property type="match status" value="1"/>
</dbReference>
<keyword evidence="8" id="KW-0472">Membrane</keyword>
<feature type="transmembrane region" description="Helical" evidence="8">
    <location>
        <begin position="482"/>
        <end position="500"/>
    </location>
</feature>
<evidence type="ECO:0000259" key="12">
    <source>
        <dbReference type="PROSITE" id="PS51352"/>
    </source>
</evidence>
<dbReference type="GO" id="GO:0016971">
    <property type="term" value="F:flavin-dependent sulfhydryl oxidase activity"/>
    <property type="evidence" value="ECO:0007669"/>
    <property type="project" value="InterPro"/>
</dbReference>
<dbReference type="Proteomes" id="UP001205105">
    <property type="component" value="Unassembled WGS sequence"/>
</dbReference>
<evidence type="ECO:0000256" key="2">
    <source>
        <dbReference type="ARBA" id="ARBA00022630"/>
    </source>
</evidence>
<dbReference type="SUPFAM" id="SSF52833">
    <property type="entry name" value="Thioredoxin-like"/>
    <property type="match status" value="1"/>
</dbReference>
<dbReference type="InterPro" id="IPR039798">
    <property type="entry name" value="Sulfhydryl_oxidase"/>
</dbReference>
<evidence type="ECO:0000256" key="4">
    <source>
        <dbReference type="ARBA" id="ARBA00022827"/>
    </source>
</evidence>
<dbReference type="GO" id="GO:0006457">
    <property type="term" value="P:protein folding"/>
    <property type="evidence" value="ECO:0007669"/>
    <property type="project" value="TreeGrafter"/>
</dbReference>
<evidence type="ECO:0000256" key="1">
    <source>
        <dbReference type="ARBA" id="ARBA00001974"/>
    </source>
</evidence>
<evidence type="ECO:0000256" key="10">
    <source>
        <dbReference type="SAM" id="SignalP"/>
    </source>
</evidence>
<dbReference type="PROSITE" id="PS00194">
    <property type="entry name" value="THIOREDOXIN_1"/>
    <property type="match status" value="1"/>
</dbReference>
<feature type="region of interest" description="Disordered" evidence="9">
    <location>
        <begin position="405"/>
        <end position="425"/>
    </location>
</feature>
<feature type="domain" description="Thioredoxin" evidence="12">
    <location>
        <begin position="14"/>
        <end position="152"/>
    </location>
</feature>
<evidence type="ECO:0000259" key="11">
    <source>
        <dbReference type="PROSITE" id="PS51324"/>
    </source>
</evidence>
<keyword evidence="3 10" id="KW-0732">Signal</keyword>
<evidence type="ECO:0000256" key="6">
    <source>
        <dbReference type="ARBA" id="ARBA00023157"/>
    </source>
</evidence>
<dbReference type="AlphaFoldDB" id="A0AAD5H608"/>
<dbReference type="EMBL" id="JADXDR010000020">
    <property type="protein sequence ID" value="KAI7845151.1"/>
    <property type="molecule type" value="Genomic_DNA"/>
</dbReference>
<keyword evidence="6" id="KW-1015">Disulfide bond</keyword>
<dbReference type="PANTHER" id="PTHR22897:SF8">
    <property type="entry name" value="SULFHYDRYL OXIDASE"/>
    <property type="match status" value="1"/>
</dbReference>
<dbReference type="EC" id="1.8.3.2" evidence="8"/>
<dbReference type="Gene3D" id="3.40.30.10">
    <property type="entry name" value="Glutaredoxin"/>
    <property type="match status" value="1"/>
</dbReference>
<keyword evidence="4 8" id="KW-0274">FAD</keyword>
<keyword evidence="8" id="KW-0812">Transmembrane</keyword>
<dbReference type="GO" id="GO:0000139">
    <property type="term" value="C:Golgi membrane"/>
    <property type="evidence" value="ECO:0007669"/>
    <property type="project" value="TreeGrafter"/>
</dbReference>
<name>A0AAD5H608_9CHLO</name>
<keyword evidence="7" id="KW-0325">Glycoprotein</keyword>
<protein>
    <recommendedName>
        <fullName evidence="8">Sulfhydryl oxidase</fullName>
        <ecNumber evidence="8">1.8.3.2</ecNumber>
    </recommendedName>
</protein>
<dbReference type="SUPFAM" id="SSF69000">
    <property type="entry name" value="FAD-dependent thiol oxidase"/>
    <property type="match status" value="1"/>
</dbReference>
<dbReference type="GO" id="GO:0005615">
    <property type="term" value="C:extracellular space"/>
    <property type="evidence" value="ECO:0007669"/>
    <property type="project" value="TreeGrafter"/>
</dbReference>
<dbReference type="CDD" id="cd02961">
    <property type="entry name" value="PDI_a_family"/>
    <property type="match status" value="1"/>
</dbReference>
<comment type="caution">
    <text evidence="13">The sequence shown here is derived from an EMBL/GenBank/DDBJ whole genome shotgun (WGS) entry which is preliminary data.</text>
</comment>
<keyword evidence="5 8" id="KW-0560">Oxidoreductase</keyword>
<organism evidence="13 14">
    <name type="scientific">Chlorella ohadii</name>
    <dbReference type="NCBI Taxonomy" id="2649997"/>
    <lineage>
        <taxon>Eukaryota</taxon>
        <taxon>Viridiplantae</taxon>
        <taxon>Chlorophyta</taxon>
        <taxon>core chlorophytes</taxon>
        <taxon>Trebouxiophyceae</taxon>
        <taxon>Chlorellales</taxon>
        <taxon>Chlorellaceae</taxon>
        <taxon>Chlorella clade</taxon>
        <taxon>Chlorella</taxon>
    </lineage>
</organism>
<dbReference type="PROSITE" id="PS51324">
    <property type="entry name" value="ERV_ALR"/>
    <property type="match status" value="1"/>
</dbReference>
<keyword evidence="8" id="KW-1133">Transmembrane helix</keyword>
<dbReference type="PROSITE" id="PS51352">
    <property type="entry name" value="THIOREDOXIN_2"/>
    <property type="match status" value="1"/>
</dbReference>
<comment type="cofactor">
    <cofactor evidence="1 8">
        <name>FAD</name>
        <dbReference type="ChEBI" id="CHEBI:57692"/>
    </cofactor>
</comment>
<accession>A0AAD5H608</accession>
<evidence type="ECO:0000256" key="8">
    <source>
        <dbReference type="RuleBase" id="RU371123"/>
    </source>
</evidence>
<evidence type="ECO:0000313" key="14">
    <source>
        <dbReference type="Proteomes" id="UP001205105"/>
    </source>
</evidence>
<dbReference type="InterPro" id="IPR013766">
    <property type="entry name" value="Thioredoxin_domain"/>
</dbReference>
<evidence type="ECO:0000313" key="13">
    <source>
        <dbReference type="EMBL" id="KAI7845151.1"/>
    </source>
</evidence>
<feature type="chain" id="PRO_5041958051" description="Sulfhydryl oxidase" evidence="10">
    <location>
        <begin position="27"/>
        <end position="516"/>
    </location>
</feature>
<dbReference type="GO" id="GO:0003756">
    <property type="term" value="F:protein disulfide isomerase activity"/>
    <property type="evidence" value="ECO:0007669"/>
    <property type="project" value="TreeGrafter"/>
</dbReference>
<reference evidence="13" key="1">
    <citation type="submission" date="2020-11" db="EMBL/GenBank/DDBJ databases">
        <title>Chlorella ohadii genome sequencing and assembly.</title>
        <authorList>
            <person name="Murik O."/>
            <person name="Treves H."/>
            <person name="Kedem I."/>
            <person name="Shotland Y."/>
            <person name="Kaplan A."/>
        </authorList>
    </citation>
    <scope>NUCLEOTIDE SEQUENCE</scope>
    <source>
        <strain evidence="13">1</strain>
    </source>
</reference>
<keyword evidence="14" id="KW-1185">Reference proteome</keyword>
<keyword evidence="2 8" id="KW-0285">Flavoprotein</keyword>
<evidence type="ECO:0000256" key="3">
    <source>
        <dbReference type="ARBA" id="ARBA00022729"/>
    </source>
</evidence>
<feature type="domain" description="ERV/ALR sulfhydryl oxidase" evidence="11">
    <location>
        <begin position="317"/>
        <end position="417"/>
    </location>
</feature>
<dbReference type="PROSITE" id="PS51257">
    <property type="entry name" value="PROKAR_LIPOPROTEIN"/>
    <property type="match status" value="1"/>
</dbReference>
<dbReference type="InterPro" id="IPR017905">
    <property type="entry name" value="ERV/ALR_sulphydryl_oxidase"/>
</dbReference>
<proteinExistence type="predicted"/>
<dbReference type="InterPro" id="IPR036249">
    <property type="entry name" value="Thioredoxin-like_sf"/>
</dbReference>
<dbReference type="Pfam" id="PF00085">
    <property type="entry name" value="Thioredoxin"/>
    <property type="match status" value="1"/>
</dbReference>
<dbReference type="InterPro" id="IPR017937">
    <property type="entry name" value="Thioredoxin_CS"/>
</dbReference>
<evidence type="ECO:0000256" key="9">
    <source>
        <dbReference type="SAM" id="MobiDB-lite"/>
    </source>
</evidence>
<evidence type="ECO:0000256" key="5">
    <source>
        <dbReference type="ARBA" id="ARBA00023002"/>
    </source>
</evidence>
<dbReference type="Gene3D" id="1.20.120.310">
    <property type="entry name" value="ERV/ALR sulfhydryl oxidase domain"/>
    <property type="match status" value="1"/>
</dbReference>
<evidence type="ECO:0000256" key="7">
    <source>
        <dbReference type="ARBA" id="ARBA00023180"/>
    </source>
</evidence>